<gene>
    <name evidence="1" type="ORF">TRIADDRAFT_57586</name>
</gene>
<evidence type="ECO:0000313" key="1">
    <source>
        <dbReference type="EMBL" id="EDV24266.1"/>
    </source>
</evidence>
<sequence length="325" mass="36548">MSNYCNPCQMQLKSGAFFLYVNGLGNSFADAQNSVARITDLLGMHSNSFSVDLFHNRTNIVNYVFSTFLDHQEEINRQAESASRLATVLQNKMQTLYSSCDPPNVIYGVILAHSHGATLTDLALNLVEQQNTKRLVVICYGGAKLIPNTKSTMVVNHIKEKDHVSLVAVTLSSQDKSLAYVFRRYNSLRTMGKNKQEAANIMATERAISEIVLQVLKDEKKLTNQYSLQECQDYLLVLFESYNVVVHPILNGNCSSDNKTPSEKDRDKSDGTFWGNFRKKAEAIGRSIAYEVETAVHEHSFKSYLSQVSNDINFMISGSFPYQDH</sequence>
<evidence type="ECO:0000313" key="2">
    <source>
        <dbReference type="Proteomes" id="UP000009022"/>
    </source>
</evidence>
<reference evidence="1 2" key="1">
    <citation type="journal article" date="2008" name="Nature">
        <title>The Trichoplax genome and the nature of placozoans.</title>
        <authorList>
            <person name="Srivastava M."/>
            <person name="Begovic E."/>
            <person name="Chapman J."/>
            <person name="Putnam N.H."/>
            <person name="Hellsten U."/>
            <person name="Kawashima T."/>
            <person name="Kuo A."/>
            <person name="Mitros T."/>
            <person name="Salamov A."/>
            <person name="Carpenter M.L."/>
            <person name="Signorovitch A.Y."/>
            <person name="Moreno M.A."/>
            <person name="Kamm K."/>
            <person name="Grimwood J."/>
            <person name="Schmutz J."/>
            <person name="Shapiro H."/>
            <person name="Grigoriev I.V."/>
            <person name="Buss L.W."/>
            <person name="Schierwater B."/>
            <person name="Dellaporta S.L."/>
            <person name="Rokhsar D.S."/>
        </authorList>
    </citation>
    <scope>NUCLEOTIDE SEQUENCE [LARGE SCALE GENOMIC DNA]</scope>
    <source>
        <strain evidence="1 2">Grell-BS-1999</strain>
    </source>
</reference>
<dbReference type="EMBL" id="DS985246">
    <property type="protein sequence ID" value="EDV24266.1"/>
    <property type="molecule type" value="Genomic_DNA"/>
</dbReference>
<dbReference type="CTD" id="6754644"/>
<dbReference type="InParanoid" id="B3RZU9"/>
<dbReference type="HOGENOM" id="CLU_856126_0_0_1"/>
<proteinExistence type="predicted"/>
<name>B3RZU9_TRIAD</name>
<dbReference type="KEGG" id="tad:TRIADDRAFT_57586"/>
<dbReference type="Proteomes" id="UP000009022">
    <property type="component" value="Unassembled WGS sequence"/>
</dbReference>
<accession>B3RZU9</accession>
<keyword evidence="2" id="KW-1185">Reference proteome</keyword>
<organism evidence="1 2">
    <name type="scientific">Trichoplax adhaerens</name>
    <name type="common">Trichoplax reptans</name>
    <dbReference type="NCBI Taxonomy" id="10228"/>
    <lineage>
        <taxon>Eukaryota</taxon>
        <taxon>Metazoa</taxon>
        <taxon>Placozoa</taxon>
        <taxon>Uniplacotomia</taxon>
        <taxon>Trichoplacea</taxon>
        <taxon>Trichoplacidae</taxon>
        <taxon>Trichoplax</taxon>
    </lineage>
</organism>
<dbReference type="RefSeq" id="XP_002113792.1">
    <property type="nucleotide sequence ID" value="XM_002113756.1"/>
</dbReference>
<protein>
    <submittedName>
        <fullName evidence="1">Uncharacterized protein</fullName>
    </submittedName>
</protein>
<dbReference type="GeneID" id="6754644"/>
<dbReference type="AlphaFoldDB" id="B3RZU9"/>